<dbReference type="InterPro" id="IPR001753">
    <property type="entry name" value="Enoyl-CoA_hydra/iso"/>
</dbReference>
<dbReference type="PANTHER" id="PTHR43802:SF1">
    <property type="entry name" value="IP11341P-RELATED"/>
    <property type="match status" value="1"/>
</dbReference>
<dbReference type="OrthoDB" id="2018133at2759"/>
<dbReference type="Proteomes" id="UP000825935">
    <property type="component" value="Chromosome 24"/>
</dbReference>
<protein>
    <recommendedName>
        <fullName evidence="4">Enoyl-CoA hydratase</fullName>
    </recommendedName>
</protein>
<evidence type="ECO:0008006" key="4">
    <source>
        <dbReference type="Google" id="ProtNLM"/>
    </source>
</evidence>
<dbReference type="AlphaFoldDB" id="A0A8T2RU51"/>
<comment type="caution">
    <text evidence="2">The sequence shown here is derived from an EMBL/GenBank/DDBJ whole genome shotgun (WGS) entry which is preliminary data.</text>
</comment>
<comment type="similarity">
    <text evidence="1">Belongs to the enoyl-CoA hydratase/isomerase family.</text>
</comment>
<dbReference type="Pfam" id="PF00378">
    <property type="entry name" value="ECH_1"/>
    <property type="match status" value="1"/>
</dbReference>
<evidence type="ECO:0000256" key="1">
    <source>
        <dbReference type="ARBA" id="ARBA00005254"/>
    </source>
</evidence>
<sequence>MFIDFATLIKALDADRDVKVIILTGAGRAFCSGVDLTAAQDIFKGDVKNKEIDPVIQMEECSKPIIGAINGFAVTAGFEIALTCDILVASKDAKFVDTHCKFGIFPSWGLSQKLPRIIGVNRAKELSLTGKALDAATAERWGLVNKVVESKEVLKAAIAIAEEIVQNQQDMVVHYKRIINDGFRLSFGDGAALEKERAHKFYENMTSESFKSMQKYIASRASTNRQSTSKL</sequence>
<dbReference type="PANTHER" id="PTHR43802">
    <property type="entry name" value="ENOYL-COA HYDRATASE"/>
    <property type="match status" value="1"/>
</dbReference>
<dbReference type="GO" id="GO:0005777">
    <property type="term" value="C:peroxisome"/>
    <property type="evidence" value="ECO:0007669"/>
    <property type="project" value="TreeGrafter"/>
</dbReference>
<organism evidence="2 3">
    <name type="scientific">Ceratopteris richardii</name>
    <name type="common">Triangle waterfern</name>
    <dbReference type="NCBI Taxonomy" id="49495"/>
    <lineage>
        <taxon>Eukaryota</taxon>
        <taxon>Viridiplantae</taxon>
        <taxon>Streptophyta</taxon>
        <taxon>Embryophyta</taxon>
        <taxon>Tracheophyta</taxon>
        <taxon>Polypodiopsida</taxon>
        <taxon>Polypodiidae</taxon>
        <taxon>Polypodiales</taxon>
        <taxon>Pteridineae</taxon>
        <taxon>Pteridaceae</taxon>
        <taxon>Parkerioideae</taxon>
        <taxon>Ceratopteris</taxon>
    </lineage>
</organism>
<proteinExistence type="inferred from homology"/>
<keyword evidence="3" id="KW-1185">Reference proteome</keyword>
<dbReference type="EMBL" id="CM035429">
    <property type="protein sequence ID" value="KAH7299274.1"/>
    <property type="molecule type" value="Genomic_DNA"/>
</dbReference>
<dbReference type="InterPro" id="IPR029045">
    <property type="entry name" value="ClpP/crotonase-like_dom_sf"/>
</dbReference>
<dbReference type="CDD" id="cd06558">
    <property type="entry name" value="crotonase-like"/>
    <property type="match status" value="1"/>
</dbReference>
<evidence type="ECO:0000313" key="2">
    <source>
        <dbReference type="EMBL" id="KAH7299274.1"/>
    </source>
</evidence>
<accession>A0A8T2RU51</accession>
<dbReference type="NCBIfam" id="NF004840">
    <property type="entry name" value="PRK06190.1"/>
    <property type="match status" value="1"/>
</dbReference>
<name>A0A8T2RU51_CERRI</name>
<evidence type="ECO:0000313" key="3">
    <source>
        <dbReference type="Proteomes" id="UP000825935"/>
    </source>
</evidence>
<gene>
    <name evidence="2" type="ORF">KP509_24G003200</name>
</gene>
<dbReference type="Gene3D" id="3.90.226.10">
    <property type="entry name" value="2-enoyl-CoA Hydratase, Chain A, domain 1"/>
    <property type="match status" value="1"/>
</dbReference>
<reference evidence="2" key="1">
    <citation type="submission" date="2021-08" db="EMBL/GenBank/DDBJ databases">
        <title>WGS assembly of Ceratopteris richardii.</title>
        <authorList>
            <person name="Marchant D.B."/>
            <person name="Chen G."/>
            <person name="Jenkins J."/>
            <person name="Shu S."/>
            <person name="Leebens-Mack J."/>
            <person name="Grimwood J."/>
            <person name="Schmutz J."/>
            <person name="Soltis P."/>
            <person name="Soltis D."/>
            <person name="Chen Z.-H."/>
        </authorList>
    </citation>
    <scope>NUCLEOTIDE SEQUENCE</scope>
    <source>
        <strain evidence="2">Whitten #5841</strain>
        <tissue evidence="2">Leaf</tissue>
    </source>
</reference>
<dbReference type="SUPFAM" id="SSF52096">
    <property type="entry name" value="ClpP/crotonase"/>
    <property type="match status" value="1"/>
</dbReference>